<sequence>MARGGGRGRFHPGALQADGPEGCNCTSDQRLCSVHLPGVNRLSCASGQQLSGRVSMEMEAVYENIKGNPRDSSKKKAIYGNLNTVQPSHGGPDPEWPEAQDAASGSCSGILLTSILLVLAISLPALATLYVQGWRQLQEVKATVQEIASHLQLNSTVELEGAQLLDNIRKRVSVIVEEFGNVTAEKQETQARLDSVTAEKQKIQTHLDNATAEKRDTQARLDHVMALQESLKCWVYHSGHFYYFSQDQKSWAEAEQFCVSQDSHLSSITSKEEQEYLSKRTQGKAHWIGLTDQKSAGTWLWVDGTKYSEAQSGEFWAPGQPDSKTQGPGGQANCVEMKESQMAAWSNASCTARHHWICKNALRQAVS</sequence>
<evidence type="ECO:0000256" key="4">
    <source>
        <dbReference type="SAM" id="Phobius"/>
    </source>
</evidence>
<comment type="caution">
    <text evidence="6">The sequence shown here is derived from an EMBL/GenBank/DDBJ whole genome shotgun (WGS) entry which is preliminary data.</text>
</comment>
<feature type="coiled-coil region" evidence="3">
    <location>
        <begin position="193"/>
        <end position="220"/>
    </location>
</feature>
<dbReference type="Proteomes" id="UP000050525">
    <property type="component" value="Unassembled WGS sequence"/>
</dbReference>
<dbReference type="InterPro" id="IPR016187">
    <property type="entry name" value="CTDL_fold"/>
</dbReference>
<dbReference type="OrthoDB" id="2142683at2759"/>
<keyword evidence="7" id="KW-1185">Reference proteome</keyword>
<keyword evidence="1" id="KW-0430">Lectin</keyword>
<evidence type="ECO:0000259" key="5">
    <source>
        <dbReference type="PROSITE" id="PS50041"/>
    </source>
</evidence>
<protein>
    <submittedName>
        <fullName evidence="6">C-type lectin domain family 4 member K isoform C</fullName>
    </submittedName>
</protein>
<dbReference type="PANTHER" id="PTHR22803">
    <property type="entry name" value="MANNOSE, PHOSPHOLIPASE, LECTIN RECEPTOR RELATED"/>
    <property type="match status" value="1"/>
</dbReference>
<dbReference type="PROSITE" id="PS50041">
    <property type="entry name" value="C_TYPE_LECTIN_2"/>
    <property type="match status" value="1"/>
</dbReference>
<feature type="domain" description="C-type lectin" evidence="5">
    <location>
        <begin position="237"/>
        <end position="359"/>
    </location>
</feature>
<evidence type="ECO:0000256" key="2">
    <source>
        <dbReference type="ARBA" id="ARBA00023157"/>
    </source>
</evidence>
<dbReference type="SMART" id="SM00034">
    <property type="entry name" value="CLECT"/>
    <property type="match status" value="1"/>
</dbReference>
<dbReference type="InterPro" id="IPR033989">
    <property type="entry name" value="CD209-like_CTLD"/>
</dbReference>
<dbReference type="InterPro" id="IPR001304">
    <property type="entry name" value="C-type_lectin-like"/>
</dbReference>
<gene>
    <name evidence="6" type="primary">CD207</name>
    <name evidence="6" type="ORF">Y1Q_0000213</name>
</gene>
<dbReference type="PROSITE" id="PS00615">
    <property type="entry name" value="C_TYPE_LECTIN_1"/>
    <property type="match status" value="1"/>
</dbReference>
<evidence type="ECO:0000256" key="3">
    <source>
        <dbReference type="SAM" id="Coils"/>
    </source>
</evidence>
<dbReference type="AlphaFoldDB" id="A0A151MP52"/>
<dbReference type="InterPro" id="IPR018378">
    <property type="entry name" value="C-type_lectin_CS"/>
</dbReference>
<reference evidence="6 7" key="1">
    <citation type="journal article" date="2012" name="Genome Biol.">
        <title>Sequencing three crocodilian genomes to illuminate the evolution of archosaurs and amniotes.</title>
        <authorList>
            <person name="St John J.A."/>
            <person name="Braun E.L."/>
            <person name="Isberg S.R."/>
            <person name="Miles L.G."/>
            <person name="Chong A.Y."/>
            <person name="Gongora J."/>
            <person name="Dalzell P."/>
            <person name="Moran C."/>
            <person name="Bed'hom B."/>
            <person name="Abzhanov A."/>
            <person name="Burgess S.C."/>
            <person name="Cooksey A.M."/>
            <person name="Castoe T.A."/>
            <person name="Crawford N.G."/>
            <person name="Densmore L.D."/>
            <person name="Drew J.C."/>
            <person name="Edwards S.V."/>
            <person name="Faircloth B.C."/>
            <person name="Fujita M.K."/>
            <person name="Greenwold M.J."/>
            <person name="Hoffmann F.G."/>
            <person name="Howard J.M."/>
            <person name="Iguchi T."/>
            <person name="Janes D.E."/>
            <person name="Khan S.Y."/>
            <person name="Kohno S."/>
            <person name="de Koning A.J."/>
            <person name="Lance S.L."/>
            <person name="McCarthy F.M."/>
            <person name="McCormack J.E."/>
            <person name="Merchant M.E."/>
            <person name="Peterson D.G."/>
            <person name="Pollock D.D."/>
            <person name="Pourmand N."/>
            <person name="Raney B.J."/>
            <person name="Roessler K.A."/>
            <person name="Sanford J.R."/>
            <person name="Sawyer R.H."/>
            <person name="Schmidt C.J."/>
            <person name="Triplett E.W."/>
            <person name="Tuberville T.D."/>
            <person name="Venegas-Anaya M."/>
            <person name="Howard J.T."/>
            <person name="Jarvis E.D."/>
            <person name="Guillette L.J.Jr."/>
            <person name="Glenn T.C."/>
            <person name="Green R.E."/>
            <person name="Ray D.A."/>
        </authorList>
    </citation>
    <scope>NUCLEOTIDE SEQUENCE [LARGE SCALE GENOMIC DNA]</scope>
    <source>
        <strain evidence="6">KSC_2009_1</strain>
    </source>
</reference>
<dbReference type="Pfam" id="PF00059">
    <property type="entry name" value="Lectin_C"/>
    <property type="match status" value="1"/>
</dbReference>
<dbReference type="KEGG" id="amj:109285911"/>
<keyword evidence="2" id="KW-1015">Disulfide bond</keyword>
<dbReference type="SUPFAM" id="SSF56436">
    <property type="entry name" value="C-type lectin-like"/>
    <property type="match status" value="1"/>
</dbReference>
<evidence type="ECO:0000313" key="7">
    <source>
        <dbReference type="Proteomes" id="UP000050525"/>
    </source>
</evidence>
<evidence type="ECO:0000256" key="1">
    <source>
        <dbReference type="ARBA" id="ARBA00022734"/>
    </source>
</evidence>
<dbReference type="CDD" id="cd03590">
    <property type="entry name" value="CLECT_DC-SIGN_like"/>
    <property type="match status" value="1"/>
</dbReference>
<organism evidence="6 7">
    <name type="scientific">Alligator mississippiensis</name>
    <name type="common">American alligator</name>
    <dbReference type="NCBI Taxonomy" id="8496"/>
    <lineage>
        <taxon>Eukaryota</taxon>
        <taxon>Metazoa</taxon>
        <taxon>Chordata</taxon>
        <taxon>Craniata</taxon>
        <taxon>Vertebrata</taxon>
        <taxon>Euteleostomi</taxon>
        <taxon>Archelosauria</taxon>
        <taxon>Archosauria</taxon>
        <taxon>Crocodylia</taxon>
        <taxon>Alligatoridae</taxon>
        <taxon>Alligatorinae</taxon>
        <taxon>Alligator</taxon>
    </lineage>
</organism>
<evidence type="ECO:0000313" key="6">
    <source>
        <dbReference type="EMBL" id="KYO26282.1"/>
    </source>
</evidence>
<keyword evidence="4" id="KW-1133">Transmembrane helix</keyword>
<accession>A0A151MP52</accession>
<dbReference type="GO" id="GO:0030246">
    <property type="term" value="F:carbohydrate binding"/>
    <property type="evidence" value="ECO:0007669"/>
    <property type="project" value="UniProtKB-KW"/>
</dbReference>
<dbReference type="STRING" id="8496.A0A151MP52"/>
<keyword evidence="3" id="KW-0175">Coiled coil</keyword>
<keyword evidence="4" id="KW-0812">Transmembrane</keyword>
<dbReference type="EMBL" id="AKHW03005607">
    <property type="protein sequence ID" value="KYO26282.1"/>
    <property type="molecule type" value="Genomic_DNA"/>
</dbReference>
<dbReference type="InterPro" id="IPR050111">
    <property type="entry name" value="C-type_lectin/snaclec_domain"/>
</dbReference>
<keyword evidence="4" id="KW-0472">Membrane</keyword>
<name>A0A151MP52_ALLMI</name>
<proteinExistence type="predicted"/>
<feature type="transmembrane region" description="Helical" evidence="4">
    <location>
        <begin position="110"/>
        <end position="131"/>
    </location>
</feature>
<dbReference type="InterPro" id="IPR016186">
    <property type="entry name" value="C-type_lectin-like/link_sf"/>
</dbReference>
<dbReference type="Gene3D" id="3.10.100.10">
    <property type="entry name" value="Mannose-Binding Protein A, subunit A"/>
    <property type="match status" value="1"/>
</dbReference>